<gene>
    <name evidence="2" type="ORF">F5891DRAFT_935834</name>
</gene>
<comment type="caution">
    <text evidence="2">The sequence shown here is derived from an EMBL/GenBank/DDBJ whole genome shotgun (WGS) entry which is preliminary data.</text>
</comment>
<evidence type="ECO:0000256" key="1">
    <source>
        <dbReference type="ARBA" id="ARBA00023125"/>
    </source>
</evidence>
<dbReference type="Proteomes" id="UP001195769">
    <property type="component" value="Unassembled WGS sequence"/>
</dbReference>
<dbReference type="RefSeq" id="XP_041219106.1">
    <property type="nucleotide sequence ID" value="XM_041374045.1"/>
</dbReference>
<dbReference type="AlphaFoldDB" id="A0AAD4DT89"/>
<keyword evidence="1" id="KW-0238">DNA-binding</keyword>
<sequence>GSIVTLSDDDVNRIFAVLAHSHAVSTRECYGSGLLVYHVFCDSRNIPETQCCPASSFLLLAFVASCAGLYSGRTLENYFYGVCAWHLLHGLPWLVDQAQVSLALEGAKRLAPPQSSHPKRSPFTITLLTQIHSVLNLSKPLHAAVYACLTTSFFTLARTGEFTVSSLLSFDASRHVKVADVHCEVDRNGFQVTTFRLPRTKTALTGEDVYWAAQS</sequence>
<feature type="non-terminal residue" evidence="2">
    <location>
        <position position="1"/>
    </location>
</feature>
<protein>
    <submittedName>
        <fullName evidence="2">Uncharacterized protein</fullName>
    </submittedName>
</protein>
<feature type="non-terminal residue" evidence="2">
    <location>
        <position position="215"/>
    </location>
</feature>
<evidence type="ECO:0000313" key="2">
    <source>
        <dbReference type="EMBL" id="KAG1893530.1"/>
    </source>
</evidence>
<dbReference type="Gene3D" id="1.10.150.130">
    <property type="match status" value="1"/>
</dbReference>
<dbReference type="EMBL" id="JABBWK010000097">
    <property type="protein sequence ID" value="KAG1893530.1"/>
    <property type="molecule type" value="Genomic_DNA"/>
</dbReference>
<accession>A0AAD4DT89</accession>
<reference evidence="2" key="1">
    <citation type="journal article" date="2020" name="New Phytol.">
        <title>Comparative genomics reveals dynamic genome evolution in host specialist ectomycorrhizal fungi.</title>
        <authorList>
            <person name="Lofgren L.A."/>
            <person name="Nguyen N.H."/>
            <person name="Vilgalys R."/>
            <person name="Ruytinx J."/>
            <person name="Liao H.L."/>
            <person name="Branco S."/>
            <person name="Kuo A."/>
            <person name="LaButti K."/>
            <person name="Lipzen A."/>
            <person name="Andreopoulos W."/>
            <person name="Pangilinan J."/>
            <person name="Riley R."/>
            <person name="Hundley H."/>
            <person name="Na H."/>
            <person name="Barry K."/>
            <person name="Grigoriev I.V."/>
            <person name="Stajich J.E."/>
            <person name="Kennedy P.G."/>
        </authorList>
    </citation>
    <scope>NUCLEOTIDE SEQUENCE</scope>
    <source>
        <strain evidence="2">FC203</strain>
    </source>
</reference>
<dbReference type="InterPro" id="IPR010998">
    <property type="entry name" value="Integrase_recombinase_N"/>
</dbReference>
<dbReference type="SUPFAM" id="SSF47823">
    <property type="entry name" value="lambda integrase-like, N-terminal domain"/>
    <property type="match status" value="1"/>
</dbReference>
<dbReference type="GO" id="GO:0003677">
    <property type="term" value="F:DNA binding"/>
    <property type="evidence" value="ECO:0007669"/>
    <property type="project" value="UniProtKB-KW"/>
</dbReference>
<proteinExistence type="predicted"/>
<evidence type="ECO:0000313" key="3">
    <source>
        <dbReference type="Proteomes" id="UP001195769"/>
    </source>
</evidence>
<organism evidence="2 3">
    <name type="scientific">Suillus fuscotomentosus</name>
    <dbReference type="NCBI Taxonomy" id="1912939"/>
    <lineage>
        <taxon>Eukaryota</taxon>
        <taxon>Fungi</taxon>
        <taxon>Dikarya</taxon>
        <taxon>Basidiomycota</taxon>
        <taxon>Agaricomycotina</taxon>
        <taxon>Agaricomycetes</taxon>
        <taxon>Agaricomycetidae</taxon>
        <taxon>Boletales</taxon>
        <taxon>Suillineae</taxon>
        <taxon>Suillaceae</taxon>
        <taxon>Suillus</taxon>
    </lineage>
</organism>
<dbReference type="GeneID" id="64668343"/>
<keyword evidence="3" id="KW-1185">Reference proteome</keyword>
<name>A0AAD4DT89_9AGAM</name>